<gene>
    <name evidence="1" type="ORF">FSB_LOCUS52079</name>
</gene>
<accession>A0A2N9IED2</accession>
<dbReference type="PANTHER" id="PTHR37611">
    <property type="entry name" value="VIRUS-SPECIFIC-SIGNALING-PATHWAY REGULATED PROTEIN-RELATED"/>
    <property type="match status" value="1"/>
</dbReference>
<evidence type="ECO:0000313" key="1">
    <source>
        <dbReference type="EMBL" id="SPD24197.1"/>
    </source>
</evidence>
<name>A0A2N9IED2_FAGSY</name>
<sequence length="170" mass="19164">MTSPVPENCECNVVGSDFQGIEVSEIDGAILMSLLEESQGEERDEERLNCLIRSLEAEINSKAMDSQYLTMETDFSVEDGQLCIVGHKEGHDCLVSHDQLGSGWIDMQQVTSSPSADDMNWYLDLCENEMDGMIEVAGLSDYSHMYYGVSLEEQGYRSLWQETYDTVIYN</sequence>
<dbReference type="PANTHER" id="PTHR37611:SF4">
    <property type="entry name" value="OS06G0538400 PROTEIN"/>
    <property type="match status" value="1"/>
</dbReference>
<reference evidence="1" key="1">
    <citation type="submission" date="2018-02" db="EMBL/GenBank/DDBJ databases">
        <authorList>
            <person name="Cohen D.B."/>
            <person name="Kent A.D."/>
        </authorList>
    </citation>
    <scope>NUCLEOTIDE SEQUENCE</scope>
</reference>
<dbReference type="AlphaFoldDB" id="A0A2N9IED2"/>
<dbReference type="EMBL" id="OIVN01005836">
    <property type="protein sequence ID" value="SPD24197.1"/>
    <property type="molecule type" value="Genomic_DNA"/>
</dbReference>
<organism evidence="1">
    <name type="scientific">Fagus sylvatica</name>
    <name type="common">Beechnut</name>
    <dbReference type="NCBI Taxonomy" id="28930"/>
    <lineage>
        <taxon>Eukaryota</taxon>
        <taxon>Viridiplantae</taxon>
        <taxon>Streptophyta</taxon>
        <taxon>Embryophyta</taxon>
        <taxon>Tracheophyta</taxon>
        <taxon>Spermatophyta</taxon>
        <taxon>Magnoliopsida</taxon>
        <taxon>eudicotyledons</taxon>
        <taxon>Gunneridae</taxon>
        <taxon>Pentapetalae</taxon>
        <taxon>rosids</taxon>
        <taxon>fabids</taxon>
        <taxon>Fagales</taxon>
        <taxon>Fagaceae</taxon>
        <taxon>Fagus</taxon>
    </lineage>
</organism>
<proteinExistence type="predicted"/>
<protein>
    <submittedName>
        <fullName evidence="1">Uncharacterized protein</fullName>
    </submittedName>
</protein>